<evidence type="ECO:0000313" key="3">
    <source>
        <dbReference type="Proteomes" id="UP001501821"/>
    </source>
</evidence>
<dbReference type="InterPro" id="IPR015947">
    <property type="entry name" value="PUA-like_sf"/>
</dbReference>
<gene>
    <name evidence="2" type="ORF">GCM10022242_31260</name>
</gene>
<organism evidence="2 3">
    <name type="scientific">Nocardioides panacisoli</name>
    <dbReference type="NCBI Taxonomy" id="627624"/>
    <lineage>
        <taxon>Bacteria</taxon>
        <taxon>Bacillati</taxon>
        <taxon>Actinomycetota</taxon>
        <taxon>Actinomycetes</taxon>
        <taxon>Propionibacteriales</taxon>
        <taxon>Nocardioidaceae</taxon>
        <taxon>Nocardioides</taxon>
    </lineage>
</organism>
<dbReference type="Pfam" id="PF01878">
    <property type="entry name" value="EVE"/>
    <property type="match status" value="1"/>
</dbReference>
<feature type="domain" description="EVE" evidence="1">
    <location>
        <begin position="12"/>
        <end position="135"/>
    </location>
</feature>
<keyword evidence="3" id="KW-1185">Reference proteome</keyword>
<sequence>MAMIDEGNLGAWVLKCNPEVYDLRAAVEAGIDHVDSWSVRPGYRADLMRAGQKALLWVSGDGRRLARGIWGVGWVEGGVRRLDGQDEDRGHWVDQAARRSVRLAVPLWVPVLAEPVTVAEVRAAGLADLEVLRMPQGANPSWASTEQLETLEHLLPEWPARRPHPA</sequence>
<accession>A0ABP7IUZ3</accession>
<dbReference type="InterPro" id="IPR002740">
    <property type="entry name" value="EVE_domain"/>
</dbReference>
<dbReference type="EMBL" id="BAABAH010000012">
    <property type="protein sequence ID" value="GAA3827664.1"/>
    <property type="molecule type" value="Genomic_DNA"/>
</dbReference>
<dbReference type="RefSeq" id="WP_425575152.1">
    <property type="nucleotide sequence ID" value="NZ_BAABAH010000012.1"/>
</dbReference>
<dbReference type="Proteomes" id="UP001501821">
    <property type="component" value="Unassembled WGS sequence"/>
</dbReference>
<comment type="caution">
    <text evidence="2">The sequence shown here is derived from an EMBL/GenBank/DDBJ whole genome shotgun (WGS) entry which is preliminary data.</text>
</comment>
<evidence type="ECO:0000259" key="1">
    <source>
        <dbReference type="Pfam" id="PF01878"/>
    </source>
</evidence>
<dbReference type="SUPFAM" id="SSF88697">
    <property type="entry name" value="PUA domain-like"/>
    <property type="match status" value="1"/>
</dbReference>
<proteinExistence type="predicted"/>
<protein>
    <recommendedName>
        <fullName evidence="1">EVE domain-containing protein</fullName>
    </recommendedName>
</protein>
<evidence type="ECO:0000313" key="2">
    <source>
        <dbReference type="EMBL" id="GAA3827664.1"/>
    </source>
</evidence>
<reference evidence="3" key="1">
    <citation type="journal article" date="2019" name="Int. J. Syst. Evol. Microbiol.">
        <title>The Global Catalogue of Microorganisms (GCM) 10K type strain sequencing project: providing services to taxonomists for standard genome sequencing and annotation.</title>
        <authorList>
            <consortium name="The Broad Institute Genomics Platform"/>
            <consortium name="The Broad Institute Genome Sequencing Center for Infectious Disease"/>
            <person name="Wu L."/>
            <person name="Ma J."/>
        </authorList>
    </citation>
    <scope>NUCLEOTIDE SEQUENCE [LARGE SCALE GENOMIC DNA]</scope>
    <source>
        <strain evidence="3">JCM 16953</strain>
    </source>
</reference>
<name>A0ABP7IUZ3_9ACTN</name>